<dbReference type="OrthoDB" id="4494979at2"/>
<feature type="domain" description="Thiamine pyrophosphate enzyme central" evidence="5">
    <location>
        <begin position="198"/>
        <end position="316"/>
    </location>
</feature>
<dbReference type="GO" id="GO:0030976">
    <property type="term" value="F:thiamine pyrophosphate binding"/>
    <property type="evidence" value="ECO:0007669"/>
    <property type="project" value="InterPro"/>
</dbReference>
<dbReference type="Proteomes" id="UP000254051">
    <property type="component" value="Unassembled WGS sequence"/>
</dbReference>
<keyword evidence="3 4" id="KW-0786">Thiamine pyrophosphate</keyword>
<dbReference type="AlphaFoldDB" id="A0A315ZSE4"/>
<dbReference type="GO" id="GO:0003984">
    <property type="term" value="F:acetolactate synthase activity"/>
    <property type="evidence" value="ECO:0007669"/>
    <property type="project" value="TreeGrafter"/>
</dbReference>
<evidence type="ECO:0000259" key="7">
    <source>
        <dbReference type="Pfam" id="PF02776"/>
    </source>
</evidence>
<dbReference type="GO" id="GO:0005948">
    <property type="term" value="C:acetolactate synthase complex"/>
    <property type="evidence" value="ECO:0007669"/>
    <property type="project" value="TreeGrafter"/>
</dbReference>
<evidence type="ECO:0000256" key="4">
    <source>
        <dbReference type="RuleBase" id="RU362132"/>
    </source>
</evidence>
<comment type="similarity">
    <text evidence="2 4">Belongs to the TPP enzyme family.</text>
</comment>
<accession>A0A315ZSE4</accession>
<evidence type="ECO:0000259" key="6">
    <source>
        <dbReference type="Pfam" id="PF02775"/>
    </source>
</evidence>
<dbReference type="EMBL" id="UHJJ01000013">
    <property type="protein sequence ID" value="SUQ15495.1"/>
    <property type="molecule type" value="Genomic_DNA"/>
</dbReference>
<dbReference type="FunFam" id="3.40.50.970:FF:000007">
    <property type="entry name" value="Acetolactate synthase"/>
    <property type="match status" value="1"/>
</dbReference>
<dbReference type="PROSITE" id="PS00187">
    <property type="entry name" value="TPP_ENZYMES"/>
    <property type="match status" value="1"/>
</dbReference>
<dbReference type="InterPro" id="IPR012001">
    <property type="entry name" value="Thiamin_PyroP_enz_TPP-bd_dom"/>
</dbReference>
<reference evidence="9" key="1">
    <citation type="submission" date="2017-07" db="EMBL/GenBank/DDBJ databases">
        <authorList>
            <person name="Varghese N."/>
            <person name="Submissions S."/>
        </authorList>
    </citation>
    <scope>NUCLEOTIDE SEQUENCE [LARGE SCALE GENOMIC DNA]</scope>
    <source>
        <strain evidence="9">NLAE-zl-C134</strain>
    </source>
</reference>
<dbReference type="InterPro" id="IPR011766">
    <property type="entry name" value="TPP_enzyme_TPP-bd"/>
</dbReference>
<evidence type="ECO:0000313" key="9">
    <source>
        <dbReference type="Proteomes" id="UP000254051"/>
    </source>
</evidence>
<evidence type="ECO:0000256" key="2">
    <source>
        <dbReference type="ARBA" id="ARBA00007812"/>
    </source>
</evidence>
<dbReference type="PANTHER" id="PTHR18968">
    <property type="entry name" value="THIAMINE PYROPHOSPHATE ENZYMES"/>
    <property type="match status" value="1"/>
</dbReference>
<dbReference type="InterPro" id="IPR029035">
    <property type="entry name" value="DHS-like_NAD/FAD-binding_dom"/>
</dbReference>
<evidence type="ECO:0000256" key="3">
    <source>
        <dbReference type="ARBA" id="ARBA00023052"/>
    </source>
</evidence>
<keyword evidence="9" id="KW-1185">Reference proteome</keyword>
<dbReference type="GO" id="GO:0000287">
    <property type="term" value="F:magnesium ion binding"/>
    <property type="evidence" value="ECO:0007669"/>
    <property type="project" value="InterPro"/>
</dbReference>
<dbReference type="Gene3D" id="3.40.50.970">
    <property type="match status" value="2"/>
</dbReference>
<dbReference type="GO" id="GO:0009097">
    <property type="term" value="P:isoleucine biosynthetic process"/>
    <property type="evidence" value="ECO:0007669"/>
    <property type="project" value="TreeGrafter"/>
</dbReference>
<name>A0A315ZSE4_9FIRM</name>
<evidence type="ECO:0000313" key="8">
    <source>
        <dbReference type="EMBL" id="SUQ15495.1"/>
    </source>
</evidence>
<feature type="domain" description="Thiamine pyrophosphate enzyme N-terminal TPP-binding" evidence="7">
    <location>
        <begin position="1"/>
        <end position="124"/>
    </location>
</feature>
<dbReference type="Gene3D" id="3.40.50.1220">
    <property type="entry name" value="TPP-binding domain"/>
    <property type="match status" value="1"/>
</dbReference>
<dbReference type="Pfam" id="PF02775">
    <property type="entry name" value="TPP_enzyme_C"/>
    <property type="match status" value="1"/>
</dbReference>
<dbReference type="GO" id="GO:0009099">
    <property type="term" value="P:L-valine biosynthetic process"/>
    <property type="evidence" value="ECO:0007669"/>
    <property type="project" value="TreeGrafter"/>
</dbReference>
<dbReference type="InterPro" id="IPR045229">
    <property type="entry name" value="TPP_enz"/>
</dbReference>
<dbReference type="InterPro" id="IPR029061">
    <property type="entry name" value="THDP-binding"/>
</dbReference>
<dbReference type="CDD" id="cd07035">
    <property type="entry name" value="TPP_PYR_POX_like"/>
    <property type="match status" value="1"/>
</dbReference>
<evidence type="ECO:0000256" key="1">
    <source>
        <dbReference type="ARBA" id="ARBA00001964"/>
    </source>
</evidence>
<dbReference type="Pfam" id="PF00205">
    <property type="entry name" value="TPP_enzyme_M"/>
    <property type="match status" value="1"/>
</dbReference>
<dbReference type="SUPFAM" id="SSF52467">
    <property type="entry name" value="DHS-like NAD/FAD-binding domain"/>
    <property type="match status" value="1"/>
</dbReference>
<proteinExistence type="inferred from homology"/>
<organism evidence="8 9">
    <name type="scientific">Faecalicatena contorta</name>
    <dbReference type="NCBI Taxonomy" id="39482"/>
    <lineage>
        <taxon>Bacteria</taxon>
        <taxon>Bacillati</taxon>
        <taxon>Bacillota</taxon>
        <taxon>Clostridia</taxon>
        <taxon>Lachnospirales</taxon>
        <taxon>Lachnospiraceae</taxon>
        <taxon>Faecalicatena</taxon>
    </lineage>
</organism>
<protein>
    <submittedName>
        <fullName evidence="8">Acetolactate synthase-1/2/3 large subunit</fullName>
    </submittedName>
</protein>
<comment type="cofactor">
    <cofactor evidence="1">
        <name>thiamine diphosphate</name>
        <dbReference type="ChEBI" id="CHEBI:58937"/>
    </cofactor>
</comment>
<dbReference type="RefSeq" id="WP_109713376.1">
    <property type="nucleotide sequence ID" value="NZ_QGDS01000013.1"/>
</dbReference>
<dbReference type="InterPro" id="IPR000399">
    <property type="entry name" value="TPP-bd_CS"/>
</dbReference>
<evidence type="ECO:0000259" key="5">
    <source>
        <dbReference type="Pfam" id="PF00205"/>
    </source>
</evidence>
<dbReference type="GO" id="GO:0050660">
    <property type="term" value="F:flavin adenine dinucleotide binding"/>
    <property type="evidence" value="ECO:0007669"/>
    <property type="project" value="TreeGrafter"/>
</dbReference>
<dbReference type="SUPFAM" id="SSF52518">
    <property type="entry name" value="Thiamin diphosphate-binding fold (THDP-binding)"/>
    <property type="match status" value="2"/>
</dbReference>
<dbReference type="InterPro" id="IPR012000">
    <property type="entry name" value="Thiamin_PyroP_enz_cen_dom"/>
</dbReference>
<gene>
    <name evidence="8" type="ORF">SAMN05216529_11340</name>
</gene>
<sequence>MKLADYVVNYLKKYNIKVVFGYQGSSVAHMIDAISKSEDIVYIQTLHEQAAAFAANGYSLGGQNIGAALACSGPGAINLMNGIANAYYDSLPCIFITGQVSTSGIRGKDSRIRQLGFQETDIVSLVSPITKYAVTIMNKEDIAYQLEKAFHLMLDGRSGPVVIDIPHNIQASMIEPDSLRHFNTECEPEVSCIFDEMEKSIEILKMAQRPLILLGSGARGLRDTTLLESFLINSNIPVVSSYLGKDILDNQSNNYVGVIGAYGNRYANWAVKYCDVLLVMGSRVDGRQTGDNIECFACDAKVIYVNVDIDEINEKPVRYYKICSKVFDYFSYVCKNIGELTWSKEWLNTLNNWKNRFRHWEEYALSEKSNPNKFIYELTKENEQKFIMTTDVGQNQIWTNASAIIKKDCYLIQSGGLGSMGFALPASIGAYYANPQKEIICICGDGGLQMNMQELGTITLNNIPIKIIVFNNESLGLIRVYQEKALSSNFEGSVRGFGSPNFETIAKAYNIEYMKITDNINADKIQNILKTKSSVLVEVCVSIKSTCYPEPTYQSTIDNQSMILEDKEKERIRLEAYAKKEI</sequence>
<feature type="domain" description="Thiamine pyrophosphate enzyme TPP-binding" evidence="6">
    <location>
        <begin position="391"/>
        <end position="539"/>
    </location>
</feature>
<dbReference type="PANTHER" id="PTHR18968:SF13">
    <property type="entry name" value="ACETOLACTATE SYNTHASE CATALYTIC SUBUNIT, MITOCHONDRIAL"/>
    <property type="match status" value="1"/>
</dbReference>
<dbReference type="Pfam" id="PF02776">
    <property type="entry name" value="TPP_enzyme_N"/>
    <property type="match status" value="1"/>
</dbReference>